<evidence type="ECO:0000256" key="7">
    <source>
        <dbReference type="ARBA" id="ARBA00022777"/>
    </source>
</evidence>
<dbReference type="InterPro" id="IPR027417">
    <property type="entry name" value="P-loop_NTPase"/>
</dbReference>
<dbReference type="SUPFAM" id="SSF52540">
    <property type="entry name" value="P-loop containing nucleoside triphosphate hydrolases"/>
    <property type="match status" value="1"/>
</dbReference>
<proteinExistence type="inferred from homology"/>
<organism evidence="12 13">
    <name type="scientific">Croceicoccus marinus</name>
    <dbReference type="NCBI Taxonomy" id="450378"/>
    <lineage>
        <taxon>Bacteria</taxon>
        <taxon>Pseudomonadati</taxon>
        <taxon>Pseudomonadota</taxon>
        <taxon>Alphaproteobacteria</taxon>
        <taxon>Sphingomonadales</taxon>
        <taxon>Erythrobacteraceae</taxon>
        <taxon>Croceicoccus</taxon>
    </lineage>
</organism>
<comment type="function">
    <text evidence="11">Catalyzes the specific phosphorylation of the 3-hydroxyl group of shikimic acid using ATP as a cosubstrate.</text>
</comment>
<feature type="binding site" evidence="11">
    <location>
        <position position="66"/>
    </location>
    <ligand>
        <name>substrate</name>
    </ligand>
</feature>
<dbReference type="InterPro" id="IPR023000">
    <property type="entry name" value="Shikimate_kinase_CS"/>
</dbReference>
<dbReference type="GO" id="GO:0005524">
    <property type="term" value="F:ATP binding"/>
    <property type="evidence" value="ECO:0007669"/>
    <property type="project" value="UniProtKB-UniRule"/>
</dbReference>
<dbReference type="GO" id="GO:0009073">
    <property type="term" value="P:aromatic amino acid family biosynthetic process"/>
    <property type="evidence" value="ECO:0007669"/>
    <property type="project" value="UniProtKB-KW"/>
</dbReference>
<feature type="binding site" evidence="11">
    <location>
        <position position="172"/>
    </location>
    <ligand>
        <name>substrate</name>
    </ligand>
</feature>
<dbReference type="EMBL" id="CP060052">
    <property type="protein sequence ID" value="QNE06156.1"/>
    <property type="molecule type" value="Genomic_DNA"/>
</dbReference>
<name>A0A7G6VWP1_9SPHN</name>
<evidence type="ECO:0000256" key="10">
    <source>
        <dbReference type="ARBA" id="ARBA00048567"/>
    </source>
</evidence>
<comment type="pathway">
    <text evidence="1 11">Metabolic intermediate biosynthesis; chorismate biosynthesis; chorismate from D-erythrose 4-phosphate and phosphoenolpyruvate: step 5/7.</text>
</comment>
<feature type="binding site" evidence="11">
    <location>
        <position position="90"/>
    </location>
    <ligand>
        <name>substrate</name>
    </ligand>
</feature>
<evidence type="ECO:0000256" key="9">
    <source>
        <dbReference type="ARBA" id="ARBA00023141"/>
    </source>
</evidence>
<dbReference type="AlphaFoldDB" id="A0A7G6VWP1"/>
<comment type="catalytic activity">
    <reaction evidence="10 11">
        <text>shikimate + ATP = 3-phosphoshikimate + ADP + H(+)</text>
        <dbReference type="Rhea" id="RHEA:13121"/>
        <dbReference type="ChEBI" id="CHEBI:15378"/>
        <dbReference type="ChEBI" id="CHEBI:30616"/>
        <dbReference type="ChEBI" id="CHEBI:36208"/>
        <dbReference type="ChEBI" id="CHEBI:145989"/>
        <dbReference type="ChEBI" id="CHEBI:456216"/>
        <dbReference type="EC" id="2.7.1.71"/>
    </reaction>
</comment>
<evidence type="ECO:0000256" key="2">
    <source>
        <dbReference type="ARBA" id="ARBA00006997"/>
    </source>
</evidence>
<keyword evidence="11" id="KW-0479">Metal-binding</keyword>
<dbReference type="InterPro" id="IPR000623">
    <property type="entry name" value="Shikimate_kinase/TSH1"/>
</dbReference>
<comment type="similarity">
    <text evidence="2 11">Belongs to the shikimate kinase family.</text>
</comment>
<dbReference type="PANTHER" id="PTHR21087:SF16">
    <property type="entry name" value="SHIKIMATE KINASE 1, CHLOROPLASTIC"/>
    <property type="match status" value="1"/>
</dbReference>
<comment type="caution">
    <text evidence="11">Lacks conserved residue(s) required for the propagation of feature annotation.</text>
</comment>
<comment type="subcellular location">
    <subcellularLocation>
        <location evidence="11">Cytoplasm</location>
    </subcellularLocation>
</comment>
<keyword evidence="11" id="KW-0963">Cytoplasm</keyword>
<gene>
    <name evidence="11" type="primary">aroK</name>
    <name evidence="12" type="ORF">H4O24_05915</name>
</gene>
<comment type="cofactor">
    <cofactor evidence="11">
        <name>Mg(2+)</name>
        <dbReference type="ChEBI" id="CHEBI:18420"/>
    </cofactor>
    <text evidence="11">Binds 1 Mg(2+) ion per subunit.</text>
</comment>
<dbReference type="RefSeq" id="WP_185885176.1">
    <property type="nucleotide sequence ID" value="NZ_CP060052.1"/>
</dbReference>
<dbReference type="PRINTS" id="PR01100">
    <property type="entry name" value="SHIKIMTKNASE"/>
</dbReference>
<protein>
    <recommendedName>
        <fullName evidence="3 11">Shikimate kinase</fullName>
        <shortName evidence="11">SK</shortName>
        <ecNumber evidence="3 11">2.7.1.71</ecNumber>
    </recommendedName>
</protein>
<dbReference type="GO" id="GO:0008652">
    <property type="term" value="P:amino acid biosynthetic process"/>
    <property type="evidence" value="ECO:0007669"/>
    <property type="project" value="UniProtKB-KW"/>
</dbReference>
<dbReference type="NCBIfam" id="NF010552">
    <property type="entry name" value="PRK13946.1"/>
    <property type="match status" value="1"/>
</dbReference>
<feature type="binding site" evidence="11">
    <location>
        <position position="115"/>
    </location>
    <ligand>
        <name>substrate</name>
    </ligand>
</feature>
<evidence type="ECO:0000256" key="5">
    <source>
        <dbReference type="ARBA" id="ARBA00022679"/>
    </source>
</evidence>
<dbReference type="InterPro" id="IPR031322">
    <property type="entry name" value="Shikimate/glucono_kinase"/>
</dbReference>
<dbReference type="GO" id="GO:0009423">
    <property type="term" value="P:chorismate biosynthetic process"/>
    <property type="evidence" value="ECO:0007669"/>
    <property type="project" value="UniProtKB-UniRule"/>
</dbReference>
<dbReference type="Pfam" id="PF01202">
    <property type="entry name" value="SKI"/>
    <property type="match status" value="1"/>
</dbReference>
<dbReference type="EC" id="2.7.1.71" evidence="3 11"/>
<dbReference type="UniPathway" id="UPA00053">
    <property type="reaction ID" value="UER00088"/>
</dbReference>
<comment type="subunit">
    <text evidence="11">Monomer.</text>
</comment>
<dbReference type="Gene3D" id="3.40.50.300">
    <property type="entry name" value="P-loop containing nucleotide triphosphate hydrolases"/>
    <property type="match status" value="1"/>
</dbReference>
<evidence type="ECO:0000256" key="3">
    <source>
        <dbReference type="ARBA" id="ARBA00012154"/>
    </source>
</evidence>
<dbReference type="CDD" id="cd00464">
    <property type="entry name" value="SK"/>
    <property type="match status" value="1"/>
</dbReference>
<keyword evidence="11" id="KW-0460">Magnesium</keyword>
<keyword evidence="9 11" id="KW-0057">Aromatic amino acid biosynthesis</keyword>
<evidence type="ECO:0000256" key="1">
    <source>
        <dbReference type="ARBA" id="ARBA00004842"/>
    </source>
</evidence>
<feature type="binding site" evidence="11">
    <location>
        <position position="48"/>
    </location>
    <ligand>
        <name>Mg(2+)</name>
        <dbReference type="ChEBI" id="CHEBI:18420"/>
    </ligand>
</feature>
<reference evidence="12 13" key="1">
    <citation type="submission" date="2020-08" db="EMBL/GenBank/DDBJ databases">
        <authorList>
            <person name="Liu G."/>
            <person name="Sun C."/>
        </authorList>
    </citation>
    <scope>NUCLEOTIDE SEQUENCE [LARGE SCALE GENOMIC DNA]</scope>
    <source>
        <strain evidence="12 13">OT19</strain>
    </source>
</reference>
<evidence type="ECO:0000256" key="8">
    <source>
        <dbReference type="ARBA" id="ARBA00022840"/>
    </source>
</evidence>
<accession>A0A7G6VWP1</accession>
<keyword evidence="6 11" id="KW-0547">Nucleotide-binding</keyword>
<evidence type="ECO:0000256" key="11">
    <source>
        <dbReference type="HAMAP-Rule" id="MF_00109"/>
    </source>
</evidence>
<feature type="binding site" evidence="11">
    <location>
        <position position="153"/>
    </location>
    <ligand>
        <name>ATP</name>
        <dbReference type="ChEBI" id="CHEBI:30616"/>
    </ligand>
</feature>
<keyword evidence="7 11" id="KW-0418">Kinase</keyword>
<evidence type="ECO:0000256" key="4">
    <source>
        <dbReference type="ARBA" id="ARBA00022605"/>
    </source>
</evidence>
<dbReference type="GO" id="GO:0005829">
    <property type="term" value="C:cytosol"/>
    <property type="evidence" value="ECO:0007669"/>
    <property type="project" value="TreeGrafter"/>
</dbReference>
<keyword evidence="5 11" id="KW-0808">Transferase</keyword>
<dbReference type="Proteomes" id="UP000515297">
    <property type="component" value="Chromosome"/>
</dbReference>
<dbReference type="HAMAP" id="MF_00109">
    <property type="entry name" value="Shikimate_kinase"/>
    <property type="match status" value="1"/>
</dbReference>
<keyword evidence="8 11" id="KW-0067">ATP-binding</keyword>
<evidence type="ECO:0000313" key="12">
    <source>
        <dbReference type="EMBL" id="QNE06156.1"/>
    </source>
</evidence>
<dbReference type="PROSITE" id="PS01128">
    <property type="entry name" value="SHIKIMATE_KINASE"/>
    <property type="match status" value="1"/>
</dbReference>
<feature type="binding site" evidence="11">
    <location>
        <begin position="44"/>
        <end position="49"/>
    </location>
    <ligand>
        <name>ATP</name>
        <dbReference type="ChEBI" id="CHEBI:30616"/>
    </ligand>
</feature>
<dbReference type="GO" id="GO:0004765">
    <property type="term" value="F:shikimate kinase activity"/>
    <property type="evidence" value="ECO:0007669"/>
    <property type="project" value="UniProtKB-UniRule"/>
</dbReference>
<dbReference type="GO" id="GO:0000287">
    <property type="term" value="F:magnesium ion binding"/>
    <property type="evidence" value="ECO:0007669"/>
    <property type="project" value="UniProtKB-UniRule"/>
</dbReference>
<sequence length="206" mass="22143">MSQARNSPPIDHSTGPAPALPDAAALARLTARLDRPVVMVGLMGVGKSTVGKRLSQCLNTPFVDADDEVVKAAQMSIPEIFDRFGEDFFRDGERRVIARLIEENAGRPAVIATGGGAFADDETRALILDRAIAVWLYADLDTLVARVGRKNTRPLLTGRNPREVLGELMEKRGPAYAQAPIRVISDAGPQSNGVARIIAALEDYLA</sequence>
<evidence type="ECO:0000256" key="6">
    <source>
        <dbReference type="ARBA" id="ARBA00022741"/>
    </source>
</evidence>
<dbReference type="PANTHER" id="PTHR21087">
    <property type="entry name" value="SHIKIMATE KINASE"/>
    <property type="match status" value="1"/>
</dbReference>
<keyword evidence="4 11" id="KW-0028">Amino-acid biosynthesis</keyword>
<evidence type="ECO:0000313" key="13">
    <source>
        <dbReference type="Proteomes" id="UP000515297"/>
    </source>
</evidence>